<dbReference type="Pfam" id="PF01381">
    <property type="entry name" value="HTH_3"/>
    <property type="match status" value="1"/>
</dbReference>
<dbReference type="AlphaFoldDB" id="A0A9D1E7S6"/>
<evidence type="ECO:0000259" key="2">
    <source>
        <dbReference type="PROSITE" id="PS50943"/>
    </source>
</evidence>
<evidence type="ECO:0000313" key="3">
    <source>
        <dbReference type="EMBL" id="HIR67644.1"/>
    </source>
</evidence>
<evidence type="ECO:0000256" key="1">
    <source>
        <dbReference type="ARBA" id="ARBA00023125"/>
    </source>
</evidence>
<dbReference type="Proteomes" id="UP000823913">
    <property type="component" value="Unassembled WGS sequence"/>
</dbReference>
<protein>
    <submittedName>
        <fullName evidence="3">Helix-turn-helix transcriptional regulator</fullName>
    </submittedName>
</protein>
<gene>
    <name evidence="3" type="ORF">IAB94_06335</name>
</gene>
<reference evidence="3" key="2">
    <citation type="journal article" date="2021" name="PeerJ">
        <title>Extensive microbial diversity within the chicken gut microbiome revealed by metagenomics and culture.</title>
        <authorList>
            <person name="Gilroy R."/>
            <person name="Ravi A."/>
            <person name="Getino M."/>
            <person name="Pursley I."/>
            <person name="Horton D.L."/>
            <person name="Alikhan N.F."/>
            <person name="Baker D."/>
            <person name="Gharbi K."/>
            <person name="Hall N."/>
            <person name="Watson M."/>
            <person name="Adriaenssens E.M."/>
            <person name="Foster-Nyarko E."/>
            <person name="Jarju S."/>
            <person name="Secka A."/>
            <person name="Antonio M."/>
            <person name="Oren A."/>
            <person name="Chaudhuri R.R."/>
            <person name="La Ragione R."/>
            <person name="Hildebrand F."/>
            <person name="Pallen M.J."/>
        </authorList>
    </citation>
    <scope>NUCLEOTIDE SEQUENCE</scope>
    <source>
        <strain evidence="3">ChiW16-3235</strain>
    </source>
</reference>
<feature type="domain" description="HTH cro/C1-type" evidence="2">
    <location>
        <begin position="20"/>
        <end position="65"/>
    </location>
</feature>
<accession>A0A9D1E7S6</accession>
<dbReference type="SMART" id="SM00530">
    <property type="entry name" value="HTH_XRE"/>
    <property type="match status" value="1"/>
</dbReference>
<proteinExistence type="predicted"/>
<dbReference type="PROSITE" id="PS50943">
    <property type="entry name" value="HTH_CROC1"/>
    <property type="match status" value="1"/>
</dbReference>
<reference evidence="3" key="1">
    <citation type="submission" date="2020-10" db="EMBL/GenBank/DDBJ databases">
        <authorList>
            <person name="Gilroy R."/>
        </authorList>
    </citation>
    <scope>NUCLEOTIDE SEQUENCE</scope>
    <source>
        <strain evidence="3">ChiW16-3235</strain>
    </source>
</reference>
<dbReference type="InterPro" id="IPR001387">
    <property type="entry name" value="Cro/C1-type_HTH"/>
</dbReference>
<dbReference type="SUPFAM" id="SSF47413">
    <property type="entry name" value="lambda repressor-like DNA-binding domains"/>
    <property type="match status" value="1"/>
</dbReference>
<dbReference type="InterPro" id="IPR010982">
    <property type="entry name" value="Lambda_DNA-bd_dom_sf"/>
</dbReference>
<dbReference type="PANTHER" id="PTHR46558">
    <property type="entry name" value="TRACRIPTIONAL REGULATORY PROTEIN-RELATED-RELATED"/>
    <property type="match status" value="1"/>
</dbReference>
<name>A0A9D1E7S6_9FIRM</name>
<dbReference type="GO" id="GO:0003677">
    <property type="term" value="F:DNA binding"/>
    <property type="evidence" value="ECO:0007669"/>
    <property type="project" value="UniProtKB-KW"/>
</dbReference>
<keyword evidence="1" id="KW-0238">DNA-binding</keyword>
<organism evidence="3 4">
    <name type="scientific">Candidatus Coproplasma avicola</name>
    <dbReference type="NCBI Taxonomy" id="2840744"/>
    <lineage>
        <taxon>Bacteria</taxon>
        <taxon>Bacillati</taxon>
        <taxon>Bacillota</taxon>
        <taxon>Clostridia</taxon>
        <taxon>Eubacteriales</taxon>
        <taxon>Candidatus Coproplasma</taxon>
    </lineage>
</organism>
<comment type="caution">
    <text evidence="3">The sequence shown here is derived from an EMBL/GenBank/DDBJ whole genome shotgun (WGS) entry which is preliminary data.</text>
</comment>
<dbReference type="Gene3D" id="1.10.260.40">
    <property type="entry name" value="lambda repressor-like DNA-binding domains"/>
    <property type="match status" value="1"/>
</dbReference>
<dbReference type="CDD" id="cd00093">
    <property type="entry name" value="HTH_XRE"/>
    <property type="match status" value="1"/>
</dbReference>
<sequence>MEKITKFQQRFNECLKYSDIKQTELAKAAHVSKQCISDYKSGKSVPSIDTLFLICKYLEISADYLLGLED</sequence>
<dbReference type="PANTHER" id="PTHR46558:SF11">
    <property type="entry name" value="HTH-TYPE TRANSCRIPTIONAL REGULATOR XRE"/>
    <property type="match status" value="1"/>
</dbReference>
<evidence type="ECO:0000313" key="4">
    <source>
        <dbReference type="Proteomes" id="UP000823913"/>
    </source>
</evidence>
<dbReference type="EMBL" id="DVHK01000130">
    <property type="protein sequence ID" value="HIR67644.1"/>
    <property type="molecule type" value="Genomic_DNA"/>
</dbReference>